<dbReference type="Proteomes" id="UP000189703">
    <property type="component" value="Unplaced"/>
</dbReference>
<dbReference type="eggNOG" id="ENOG502QURY">
    <property type="taxonomic scope" value="Eukaryota"/>
</dbReference>
<keyword evidence="1" id="KW-1185">Reference proteome</keyword>
<organism evidence="1 2">
    <name type="scientific">Nelumbo nucifera</name>
    <name type="common">Sacred lotus</name>
    <dbReference type="NCBI Taxonomy" id="4432"/>
    <lineage>
        <taxon>Eukaryota</taxon>
        <taxon>Viridiplantae</taxon>
        <taxon>Streptophyta</taxon>
        <taxon>Embryophyta</taxon>
        <taxon>Tracheophyta</taxon>
        <taxon>Spermatophyta</taxon>
        <taxon>Magnoliopsida</taxon>
        <taxon>Proteales</taxon>
        <taxon>Nelumbonaceae</taxon>
        <taxon>Nelumbo</taxon>
    </lineage>
</organism>
<dbReference type="OMA" id="PWDDKPY"/>
<dbReference type="PANTHER" id="PTHR37201">
    <property type="entry name" value="WD REPEAT PROTEIN"/>
    <property type="match status" value="1"/>
</dbReference>
<dbReference type="FunCoup" id="A0A1U8BM13">
    <property type="interactions" value="927"/>
</dbReference>
<dbReference type="GeneID" id="104612355"/>
<dbReference type="KEGG" id="nnu:104612355"/>
<dbReference type="OrthoDB" id="505263at2759"/>
<dbReference type="AlphaFoldDB" id="A0A1U8BM13"/>
<sequence>MQVITCKNTTSNPLSSFSTVSATHSRQIKFLSGVLPLQFNCKLPRTRVSTFVDCSGFADGRTQKWKIIRGQELGQLRHSSDTRREIGAVNGSKGESLSPGDEKPYELLPGGRRAYLDEQDIVTFLDPPKELIPLDPASYNPAVYLWKKIGDIPEERRHRLIYLLKPRLISRVWEIAGTRYEDSKLAKKSASSLISTEDSEVPVEVWDCRTSGGPFPISWINFFNKAVFHCKDGKTYGRIAFGGSVLAGVSNSFCPLYFTVTQLNEIMSTEQPCDLAYEFGDGLLDLHDYPLGFPKPVKHLWPFNDHVVVYVRHVGPGVMVGQAWQEGKVLEQVPKKLCGEILMVKR</sequence>
<accession>A0A1U8BM13</accession>
<evidence type="ECO:0000313" key="1">
    <source>
        <dbReference type="Proteomes" id="UP000189703"/>
    </source>
</evidence>
<protein>
    <submittedName>
        <fullName evidence="2">Uncharacterized protein LOC104612355 isoform X1</fullName>
    </submittedName>
</protein>
<name>A0A1U8BM13_NELNU</name>
<dbReference type="PANTHER" id="PTHR37201:SF1">
    <property type="entry name" value="WD REPEAT PROTEIN"/>
    <property type="match status" value="1"/>
</dbReference>
<evidence type="ECO:0000313" key="2">
    <source>
        <dbReference type="RefSeq" id="XP_010278045.1"/>
    </source>
</evidence>
<gene>
    <name evidence="2" type="primary">LOC104612355</name>
</gene>
<dbReference type="RefSeq" id="XP_010278045.1">
    <property type="nucleotide sequence ID" value="XM_010279743.2"/>
</dbReference>
<reference evidence="2" key="1">
    <citation type="submission" date="2025-08" db="UniProtKB">
        <authorList>
            <consortium name="RefSeq"/>
        </authorList>
    </citation>
    <scope>IDENTIFICATION</scope>
</reference>
<proteinExistence type="predicted"/>